<organism evidence="11">
    <name type="scientific">Schistocephalus solidus</name>
    <name type="common">Tapeworm</name>
    <dbReference type="NCBI Taxonomy" id="70667"/>
    <lineage>
        <taxon>Eukaryota</taxon>
        <taxon>Metazoa</taxon>
        <taxon>Spiralia</taxon>
        <taxon>Lophotrochozoa</taxon>
        <taxon>Platyhelminthes</taxon>
        <taxon>Cestoda</taxon>
        <taxon>Eucestoda</taxon>
        <taxon>Diphyllobothriidea</taxon>
        <taxon>Diphyllobothriidae</taxon>
        <taxon>Schistocephalus</taxon>
    </lineage>
</organism>
<keyword evidence="3" id="KW-0808">Transferase</keyword>
<sequence>MGGCVILHAALPSELRFFGALLSVCISAHEEINILERLRRFNPDPTGSTEHYPIVTLIDHFMFRDHMCLTFELLGESLYDLIKRKKGQGLERDRVRCLMSSVLDGLVFIKDAGIIHCDLKPENVLLMPTSPDSTNRDMVKIIDFGSSCLLHKQCYPYIQSRFYRAPEVIMRLEYSQPIDMWSFGCLVFEMIRGFPLFPGEDEFDQIACMMEKLGIPPEDMIRPSRVYNRYFYDRDAGSTVISSGDSSRNINIIPRYCNLKSVPGGGVELQQNLSRRLRRLRRVPGSVPLKLAMVSTMSHQTGNSTIGKLTPSKADEVDNFHVVKLLEACLRWQPEQRIGPDKAKKFSWFSYSTGGLTVPVSLLSKSTQDVSTIEHSSVHTRANVSSHSLIVDNQHISKKVPKSQSKRGSSASITSSENKQEERVIYARVQPFPKSPKTSQIPPSSRAMEYKLSAASDVSLFSTSSSVEDRQQPSLFKQYARNAGAAERFKENKDRKRNRSVANPRRYTQPIELGAEAENHQKENNRNPFSCKTATMDSPELASPHNGRHNPNQITAISKQDLTAVVRRATSPVDNKTSGQIDKNLGYRMAIPHPQALSSVHIVKTQSDGEFRPPKNYAECTLEHYNLHKNYRPKIVDQSARKGVRDAQVQPDPTRNADGNFSTLPSQRTTKAPYRSNILLTNGAAHRKPNIQVDSRRRSNQLFKKATSEDHFIDISTSMHGNSSGSHLIRPQVKPLDYEAKERFLDESTFGRTFGNPAINKLPTNRALLQ</sequence>
<dbReference type="InterPro" id="IPR050494">
    <property type="entry name" value="Ser_Thr_dual-spec_kinase"/>
</dbReference>
<evidence type="ECO:0000256" key="7">
    <source>
        <dbReference type="SAM" id="MobiDB-lite"/>
    </source>
</evidence>
<keyword evidence="6" id="KW-0067">ATP-binding</keyword>
<feature type="compositionally biased region" description="Polar residues" evidence="7">
    <location>
        <begin position="651"/>
        <end position="668"/>
    </location>
</feature>
<comment type="similarity">
    <text evidence="1">Belongs to the protein kinase superfamily. CMGC Ser/Thr protein kinase family. MNB/DYRK subfamily.</text>
</comment>
<protein>
    <submittedName>
        <fullName evidence="11">Dual specificity tyrosine-phosphorylation-regulated kinase 3</fullName>
    </submittedName>
</protein>
<dbReference type="Gene3D" id="1.10.510.10">
    <property type="entry name" value="Transferase(Phosphotransferase) domain 1"/>
    <property type="match status" value="1"/>
</dbReference>
<reference evidence="9 10" key="2">
    <citation type="submission" date="2018-11" db="EMBL/GenBank/DDBJ databases">
        <authorList>
            <consortium name="Pathogen Informatics"/>
        </authorList>
    </citation>
    <scope>NUCLEOTIDE SEQUENCE [LARGE SCALE GENOMIC DNA]</scope>
    <source>
        <strain evidence="9 10">NST_G2</strain>
    </source>
</reference>
<feature type="region of interest" description="Disordered" evidence="7">
    <location>
        <begin position="647"/>
        <end position="668"/>
    </location>
</feature>
<dbReference type="Gene3D" id="3.30.200.20">
    <property type="entry name" value="Phosphorylase Kinase, domain 1"/>
    <property type="match status" value="1"/>
</dbReference>
<keyword evidence="4" id="KW-0547">Nucleotide-binding</keyword>
<evidence type="ECO:0000256" key="6">
    <source>
        <dbReference type="ARBA" id="ARBA00022840"/>
    </source>
</evidence>
<evidence type="ECO:0000313" key="10">
    <source>
        <dbReference type="Proteomes" id="UP000275846"/>
    </source>
</evidence>
<dbReference type="GO" id="GO:0005524">
    <property type="term" value="F:ATP binding"/>
    <property type="evidence" value="ECO:0007669"/>
    <property type="project" value="UniProtKB-KW"/>
</dbReference>
<proteinExistence type="inferred from homology"/>
<feature type="region of interest" description="Disordered" evidence="7">
    <location>
        <begin position="389"/>
        <end position="445"/>
    </location>
</feature>
<dbReference type="GO" id="GO:0004674">
    <property type="term" value="F:protein serine/threonine kinase activity"/>
    <property type="evidence" value="ECO:0007669"/>
    <property type="project" value="UniProtKB-KW"/>
</dbReference>
<feature type="compositionally biased region" description="Polar residues" evidence="7">
    <location>
        <begin position="406"/>
        <end position="417"/>
    </location>
</feature>
<keyword evidence="10" id="KW-1185">Reference proteome</keyword>
<feature type="compositionally biased region" description="Basic residues" evidence="7">
    <location>
        <begin position="396"/>
        <end position="405"/>
    </location>
</feature>
<dbReference type="PROSITE" id="PS00108">
    <property type="entry name" value="PROTEIN_KINASE_ST"/>
    <property type="match status" value="1"/>
</dbReference>
<dbReference type="WBParaSite" id="SSLN_0000659501-mRNA-1">
    <property type="protein sequence ID" value="SSLN_0000659501-mRNA-1"/>
    <property type="gene ID" value="SSLN_0000659501"/>
</dbReference>
<dbReference type="SMART" id="SM00220">
    <property type="entry name" value="S_TKc"/>
    <property type="match status" value="1"/>
</dbReference>
<dbReference type="STRING" id="70667.A0A183SQ95"/>
<evidence type="ECO:0000256" key="1">
    <source>
        <dbReference type="ARBA" id="ARBA00008867"/>
    </source>
</evidence>
<feature type="domain" description="Protein kinase" evidence="8">
    <location>
        <begin position="1"/>
        <end position="349"/>
    </location>
</feature>
<gene>
    <name evidence="9" type="ORF">SSLN_LOCUS6393</name>
</gene>
<dbReference type="GO" id="GO:0005737">
    <property type="term" value="C:cytoplasm"/>
    <property type="evidence" value="ECO:0007669"/>
    <property type="project" value="TreeGrafter"/>
</dbReference>
<keyword evidence="2" id="KW-0723">Serine/threonine-protein kinase</keyword>
<evidence type="ECO:0000256" key="4">
    <source>
        <dbReference type="ARBA" id="ARBA00022741"/>
    </source>
</evidence>
<dbReference type="PANTHER" id="PTHR24058:SF22">
    <property type="entry name" value="DUAL SPECIFICITY TYROSINE-PHOSPHORYLATION-REGULATED KINASE 4"/>
    <property type="match status" value="1"/>
</dbReference>
<dbReference type="InterPro" id="IPR000719">
    <property type="entry name" value="Prot_kinase_dom"/>
</dbReference>
<dbReference type="SUPFAM" id="SSF56112">
    <property type="entry name" value="Protein kinase-like (PK-like)"/>
    <property type="match status" value="1"/>
</dbReference>
<dbReference type="Pfam" id="PF00069">
    <property type="entry name" value="Pkinase"/>
    <property type="match status" value="1"/>
</dbReference>
<evidence type="ECO:0000256" key="5">
    <source>
        <dbReference type="ARBA" id="ARBA00022777"/>
    </source>
</evidence>
<dbReference type="PROSITE" id="PS50011">
    <property type="entry name" value="PROTEIN_KINASE_DOM"/>
    <property type="match status" value="1"/>
</dbReference>
<dbReference type="PANTHER" id="PTHR24058">
    <property type="entry name" value="DUAL SPECIFICITY PROTEIN KINASE"/>
    <property type="match status" value="1"/>
</dbReference>
<dbReference type="OrthoDB" id="9332038at2759"/>
<dbReference type="GO" id="GO:0005856">
    <property type="term" value="C:cytoskeleton"/>
    <property type="evidence" value="ECO:0007669"/>
    <property type="project" value="TreeGrafter"/>
</dbReference>
<evidence type="ECO:0000259" key="8">
    <source>
        <dbReference type="PROSITE" id="PS50011"/>
    </source>
</evidence>
<dbReference type="EMBL" id="UYSU01033670">
    <property type="protein sequence ID" value="VDL92778.1"/>
    <property type="molecule type" value="Genomic_DNA"/>
</dbReference>
<evidence type="ECO:0000313" key="9">
    <source>
        <dbReference type="EMBL" id="VDL92778.1"/>
    </source>
</evidence>
<feature type="compositionally biased region" description="Polar residues" evidence="7">
    <location>
        <begin position="526"/>
        <end position="536"/>
    </location>
</feature>
<accession>A0A183SQ95</accession>
<dbReference type="AlphaFoldDB" id="A0A183SQ95"/>
<evidence type="ECO:0000256" key="2">
    <source>
        <dbReference type="ARBA" id="ARBA00022527"/>
    </source>
</evidence>
<dbReference type="InterPro" id="IPR011009">
    <property type="entry name" value="Kinase-like_dom_sf"/>
</dbReference>
<evidence type="ECO:0000313" key="11">
    <source>
        <dbReference type="WBParaSite" id="SSLN_0000659501-mRNA-1"/>
    </source>
</evidence>
<dbReference type="InterPro" id="IPR008271">
    <property type="entry name" value="Ser/Thr_kinase_AS"/>
</dbReference>
<name>A0A183SQ95_SCHSO</name>
<dbReference type="Proteomes" id="UP000275846">
    <property type="component" value="Unassembled WGS sequence"/>
</dbReference>
<keyword evidence="5" id="KW-0418">Kinase</keyword>
<reference evidence="11" key="1">
    <citation type="submission" date="2016-06" db="UniProtKB">
        <authorList>
            <consortium name="WormBaseParasite"/>
        </authorList>
    </citation>
    <scope>IDENTIFICATION</scope>
</reference>
<evidence type="ECO:0000256" key="3">
    <source>
        <dbReference type="ARBA" id="ARBA00022679"/>
    </source>
</evidence>
<feature type="region of interest" description="Disordered" evidence="7">
    <location>
        <begin position="486"/>
        <end position="553"/>
    </location>
</feature>